<gene>
    <name evidence="4" type="ORF">SAMN05444372_110146</name>
</gene>
<dbReference type="PANTHER" id="PTHR34106">
    <property type="entry name" value="GLYCOSIDASE"/>
    <property type="match status" value="1"/>
</dbReference>
<evidence type="ECO:0000256" key="1">
    <source>
        <dbReference type="ARBA" id="ARBA00022676"/>
    </source>
</evidence>
<sequence>MTYQIKHIEHLTIKCSEPLSGMYKLSPFVWEEKGWYKILLRAVNPSQDPKQKVARIYYGTSRDGLTFKMSDTPVIIPGTNVYDKDGCEDPTLVFADDQYFIYYSGWNQTEEVGQLLLSKGSSIETLKLAGVAIPSQKGYRNPKEATVYQLPNKEWVLWFEYADDDRSKLGIAESSSVSGPWKIIGEYMQPGNEWDNYHLSAGPIVKNGNEGSVMFYNGANEKAHWRIGWVEMDGDGNVTNRSTSPLITPTKPKKDETDIAFAASALMEHNEIWLYYSVADSKVMRAIITIDK</sequence>
<evidence type="ECO:0000256" key="2">
    <source>
        <dbReference type="ARBA" id="ARBA00022679"/>
    </source>
</evidence>
<keyword evidence="4" id="KW-0378">Hydrolase</keyword>
<dbReference type="Pfam" id="PF04041">
    <property type="entry name" value="Glyco_hydro_130"/>
    <property type="match status" value="1"/>
</dbReference>
<dbReference type="OrthoDB" id="7576715at2"/>
<proteinExistence type="inferred from homology"/>
<dbReference type="SUPFAM" id="SSF75005">
    <property type="entry name" value="Arabinanase/levansucrase/invertase"/>
    <property type="match status" value="1"/>
</dbReference>
<dbReference type="GO" id="GO:0016787">
    <property type="term" value="F:hydrolase activity"/>
    <property type="evidence" value="ECO:0007669"/>
    <property type="project" value="UniProtKB-KW"/>
</dbReference>
<dbReference type="GO" id="GO:0016757">
    <property type="term" value="F:glycosyltransferase activity"/>
    <property type="evidence" value="ECO:0007669"/>
    <property type="project" value="UniProtKB-KW"/>
</dbReference>
<dbReference type="PANTHER" id="PTHR34106:SF5">
    <property type="entry name" value="GLYCOSIDASE"/>
    <property type="match status" value="1"/>
</dbReference>
<keyword evidence="2" id="KW-0808">Transferase</keyword>
<keyword evidence="1" id="KW-0328">Glycosyltransferase</keyword>
<organism evidence="4 5">
    <name type="scientific">Flavobacterium micromati</name>
    <dbReference type="NCBI Taxonomy" id="229205"/>
    <lineage>
        <taxon>Bacteria</taxon>
        <taxon>Pseudomonadati</taxon>
        <taxon>Bacteroidota</taxon>
        <taxon>Flavobacteriia</taxon>
        <taxon>Flavobacteriales</taxon>
        <taxon>Flavobacteriaceae</taxon>
        <taxon>Flavobacterium</taxon>
    </lineage>
</organism>
<comment type="similarity">
    <text evidence="3">Belongs to the glycosyl hydrolase 130 family.</text>
</comment>
<dbReference type="AlphaFoldDB" id="A0A1M5N591"/>
<name>A0A1M5N591_9FLAO</name>
<dbReference type="STRING" id="229205.SAMN05444372_110146"/>
<evidence type="ECO:0000313" key="4">
    <source>
        <dbReference type="EMBL" id="SHG84339.1"/>
    </source>
</evidence>
<evidence type="ECO:0000313" key="5">
    <source>
        <dbReference type="Proteomes" id="UP000184020"/>
    </source>
</evidence>
<reference evidence="5" key="1">
    <citation type="submission" date="2016-11" db="EMBL/GenBank/DDBJ databases">
        <authorList>
            <person name="Varghese N."/>
            <person name="Submissions S."/>
        </authorList>
    </citation>
    <scope>NUCLEOTIDE SEQUENCE [LARGE SCALE GENOMIC DNA]</scope>
    <source>
        <strain evidence="5">DSM 17659</strain>
    </source>
</reference>
<dbReference type="Gene3D" id="2.115.10.20">
    <property type="entry name" value="Glycosyl hydrolase domain, family 43"/>
    <property type="match status" value="1"/>
</dbReference>
<dbReference type="InterPro" id="IPR023296">
    <property type="entry name" value="Glyco_hydro_beta-prop_sf"/>
</dbReference>
<protein>
    <submittedName>
        <fullName evidence="4">Predicted glycosyl hydrolase, GH43/DUF377 family</fullName>
    </submittedName>
</protein>
<evidence type="ECO:0000256" key="3">
    <source>
        <dbReference type="ARBA" id="ARBA00024356"/>
    </source>
</evidence>
<dbReference type="RefSeq" id="WP_073020627.1">
    <property type="nucleotide sequence ID" value="NZ_FQWF01000010.1"/>
</dbReference>
<dbReference type="EMBL" id="FQWF01000010">
    <property type="protein sequence ID" value="SHG84339.1"/>
    <property type="molecule type" value="Genomic_DNA"/>
</dbReference>
<keyword evidence="5" id="KW-1185">Reference proteome</keyword>
<dbReference type="InterPro" id="IPR007184">
    <property type="entry name" value="Mannoside_phosphorylase"/>
</dbReference>
<accession>A0A1M5N591</accession>
<dbReference type="Proteomes" id="UP000184020">
    <property type="component" value="Unassembled WGS sequence"/>
</dbReference>